<feature type="transmembrane region" description="Helical" evidence="1">
    <location>
        <begin position="87"/>
        <end position="111"/>
    </location>
</feature>
<dbReference type="EMBL" id="VYZN01000018">
    <property type="protein sequence ID" value="KAE9537211.1"/>
    <property type="molecule type" value="Genomic_DNA"/>
</dbReference>
<accession>A0A6G0TST3</accession>
<protein>
    <submittedName>
        <fullName evidence="2">Uncharacterized protein</fullName>
    </submittedName>
</protein>
<dbReference type="Proteomes" id="UP000475862">
    <property type="component" value="Unassembled WGS sequence"/>
</dbReference>
<keyword evidence="3" id="KW-1185">Reference proteome</keyword>
<name>A0A6G0TST3_APHGL</name>
<evidence type="ECO:0000313" key="2">
    <source>
        <dbReference type="EMBL" id="KAE9537211.1"/>
    </source>
</evidence>
<keyword evidence="1" id="KW-0812">Transmembrane</keyword>
<reference evidence="2 3" key="1">
    <citation type="submission" date="2019-08" db="EMBL/GenBank/DDBJ databases">
        <title>The genome of the soybean aphid Biotype 1, its phylome, world population structure and adaptation to the North American continent.</title>
        <authorList>
            <person name="Giordano R."/>
            <person name="Donthu R.K."/>
            <person name="Hernandez A.G."/>
            <person name="Wright C.L."/>
            <person name="Zimin A.V."/>
        </authorList>
    </citation>
    <scope>NUCLEOTIDE SEQUENCE [LARGE SCALE GENOMIC DNA]</scope>
    <source>
        <tissue evidence="2">Whole aphids</tissue>
    </source>
</reference>
<evidence type="ECO:0000313" key="3">
    <source>
        <dbReference type="Proteomes" id="UP000475862"/>
    </source>
</evidence>
<keyword evidence="1" id="KW-1133">Transmembrane helix</keyword>
<evidence type="ECO:0000256" key="1">
    <source>
        <dbReference type="SAM" id="Phobius"/>
    </source>
</evidence>
<gene>
    <name evidence="2" type="ORF">AGLY_006234</name>
</gene>
<dbReference type="AlphaFoldDB" id="A0A6G0TST3"/>
<proteinExistence type="predicted"/>
<comment type="caution">
    <text evidence="2">The sequence shown here is derived from an EMBL/GenBank/DDBJ whole genome shotgun (WGS) entry which is preliminary data.</text>
</comment>
<keyword evidence="1" id="KW-0472">Membrane</keyword>
<organism evidence="2 3">
    <name type="scientific">Aphis glycines</name>
    <name type="common">Soybean aphid</name>
    <dbReference type="NCBI Taxonomy" id="307491"/>
    <lineage>
        <taxon>Eukaryota</taxon>
        <taxon>Metazoa</taxon>
        <taxon>Ecdysozoa</taxon>
        <taxon>Arthropoda</taxon>
        <taxon>Hexapoda</taxon>
        <taxon>Insecta</taxon>
        <taxon>Pterygota</taxon>
        <taxon>Neoptera</taxon>
        <taxon>Paraneoptera</taxon>
        <taxon>Hemiptera</taxon>
        <taxon>Sternorrhyncha</taxon>
        <taxon>Aphidomorpha</taxon>
        <taxon>Aphidoidea</taxon>
        <taxon>Aphididae</taxon>
        <taxon>Aphidini</taxon>
        <taxon>Aphis</taxon>
        <taxon>Aphis</taxon>
    </lineage>
</organism>
<sequence>MLYSLLSIEKYRISGMEKSKLIKDLYNPQIQQIIKVNTPKHNVFIYICNFIILKFSKKQIYQVFSDYAYLEHPKQTYNQESGNLKMIFWMLMSIYFYSITTHGIIMVQFFFKTSLLLKIKIVDTSYDLFSVTITNFFNTTAFFLLEILYDDGLTVNYWPTNVSASSHASSSVTSPDKNLSLHNCFNGPSAKSSVSGS</sequence>